<evidence type="ECO:0000256" key="1">
    <source>
        <dbReference type="SAM" id="MobiDB-lite"/>
    </source>
</evidence>
<organism evidence="2">
    <name type="scientific">marine sediment metagenome</name>
    <dbReference type="NCBI Taxonomy" id="412755"/>
    <lineage>
        <taxon>unclassified sequences</taxon>
        <taxon>metagenomes</taxon>
        <taxon>ecological metagenomes</taxon>
    </lineage>
</organism>
<dbReference type="EMBL" id="LAZR01000434">
    <property type="protein sequence ID" value="KKN69026.1"/>
    <property type="molecule type" value="Genomic_DNA"/>
</dbReference>
<feature type="region of interest" description="Disordered" evidence="1">
    <location>
        <begin position="99"/>
        <end position="120"/>
    </location>
</feature>
<feature type="compositionally biased region" description="Basic and acidic residues" evidence="1">
    <location>
        <begin position="109"/>
        <end position="120"/>
    </location>
</feature>
<sequence>MSRVQIRQEGPEVLLVIDGRALQMPWNVALDVSKALAIKARKAEEIAKVEGIIFDQALLIRTGAPLGFTDNPDIQQEAAKEAAHNGDLRKYLPGGVKATEQFGNPTVRHNAERNGHGKGS</sequence>
<accession>A0A0F9V670</accession>
<name>A0A0F9V670_9ZZZZ</name>
<reference evidence="2" key="1">
    <citation type="journal article" date="2015" name="Nature">
        <title>Complex archaea that bridge the gap between prokaryotes and eukaryotes.</title>
        <authorList>
            <person name="Spang A."/>
            <person name="Saw J.H."/>
            <person name="Jorgensen S.L."/>
            <person name="Zaremba-Niedzwiedzka K."/>
            <person name="Martijn J."/>
            <person name="Lind A.E."/>
            <person name="van Eijk R."/>
            <person name="Schleper C."/>
            <person name="Guy L."/>
            <person name="Ettema T.J."/>
        </authorList>
    </citation>
    <scope>NUCLEOTIDE SEQUENCE</scope>
</reference>
<gene>
    <name evidence="2" type="ORF">LCGC14_0444980</name>
</gene>
<protein>
    <submittedName>
        <fullName evidence="2">Uncharacterized protein</fullName>
    </submittedName>
</protein>
<comment type="caution">
    <text evidence="2">The sequence shown here is derived from an EMBL/GenBank/DDBJ whole genome shotgun (WGS) entry which is preliminary data.</text>
</comment>
<proteinExistence type="predicted"/>
<evidence type="ECO:0000313" key="2">
    <source>
        <dbReference type="EMBL" id="KKN69026.1"/>
    </source>
</evidence>
<dbReference type="AlphaFoldDB" id="A0A0F9V670"/>